<proteinExistence type="predicted"/>
<dbReference type="InterPro" id="IPR053034">
    <property type="entry name" value="Glucuronokinase-like"/>
</dbReference>
<dbReference type="InterPro" id="IPR013750">
    <property type="entry name" value="GHMP_kinase_C_dom"/>
</dbReference>
<dbReference type="Gene3D" id="2.40.50.100">
    <property type="match status" value="1"/>
</dbReference>
<dbReference type="STRING" id="4572.M8A610"/>
<protein>
    <submittedName>
        <fullName evidence="3">Putative glucuronokinase 2</fullName>
    </submittedName>
</protein>
<dbReference type="AlphaFoldDB" id="M8A610"/>
<reference evidence="3" key="1">
    <citation type="journal article" date="2013" name="Nature">
        <title>Draft genome of the wheat A-genome progenitor Triticum urartu.</title>
        <authorList>
            <person name="Ling H.Q."/>
            <person name="Zhao S."/>
            <person name="Liu D."/>
            <person name="Wang J."/>
            <person name="Sun H."/>
            <person name="Zhang C."/>
            <person name="Fan H."/>
            <person name="Li D."/>
            <person name="Dong L."/>
            <person name="Tao Y."/>
            <person name="Gao C."/>
            <person name="Wu H."/>
            <person name="Li Y."/>
            <person name="Cui Y."/>
            <person name="Guo X."/>
            <person name="Zheng S."/>
            <person name="Wang B."/>
            <person name="Yu K."/>
            <person name="Liang Q."/>
            <person name="Yang W."/>
            <person name="Lou X."/>
            <person name="Chen J."/>
            <person name="Feng M."/>
            <person name="Jian J."/>
            <person name="Zhang X."/>
            <person name="Luo G."/>
            <person name="Jiang Y."/>
            <person name="Liu J."/>
            <person name="Wang Z."/>
            <person name="Sha Y."/>
            <person name="Zhang B."/>
            <person name="Wu H."/>
            <person name="Tang D."/>
            <person name="Shen Q."/>
            <person name="Xue P."/>
            <person name="Zou S."/>
            <person name="Wang X."/>
            <person name="Liu X."/>
            <person name="Wang F."/>
            <person name="Yang Y."/>
            <person name="An X."/>
            <person name="Dong Z."/>
            <person name="Zhang K."/>
            <person name="Zhang X."/>
            <person name="Luo M.C."/>
            <person name="Dvorak J."/>
            <person name="Tong Y."/>
            <person name="Wang J."/>
            <person name="Yang H."/>
            <person name="Li Z."/>
            <person name="Wang D."/>
            <person name="Zhang A."/>
            <person name="Wang J."/>
        </authorList>
    </citation>
    <scope>NUCLEOTIDE SEQUENCE</scope>
</reference>
<dbReference type="EMBL" id="KD113109">
    <property type="protein sequence ID" value="EMS60120.1"/>
    <property type="molecule type" value="Genomic_DNA"/>
</dbReference>
<feature type="domain" description="GHMP kinase C-terminal" evidence="2">
    <location>
        <begin position="200"/>
        <end position="270"/>
    </location>
</feature>
<dbReference type="GO" id="GO:0005524">
    <property type="term" value="F:ATP binding"/>
    <property type="evidence" value="ECO:0007669"/>
    <property type="project" value="InterPro"/>
</dbReference>
<dbReference type="Pfam" id="PF08544">
    <property type="entry name" value="GHMP_kinases_C"/>
    <property type="match status" value="1"/>
</dbReference>
<keyword evidence="3" id="KW-0418">Kinase</keyword>
<evidence type="ECO:0000259" key="2">
    <source>
        <dbReference type="Pfam" id="PF08544"/>
    </source>
</evidence>
<keyword evidence="3" id="KW-0808">Transferase</keyword>
<dbReference type="SUPFAM" id="SSF54211">
    <property type="entry name" value="Ribosomal protein S5 domain 2-like"/>
    <property type="match status" value="1"/>
</dbReference>
<dbReference type="eggNOG" id="KOG3266">
    <property type="taxonomic scope" value="Eukaryota"/>
</dbReference>
<evidence type="ECO:0000259" key="1">
    <source>
        <dbReference type="Pfam" id="PF00288"/>
    </source>
</evidence>
<dbReference type="SUPFAM" id="SSF51230">
    <property type="entry name" value="Single hybrid motif"/>
    <property type="match status" value="1"/>
</dbReference>
<dbReference type="InterPro" id="IPR011053">
    <property type="entry name" value="Single_hybrid_motif"/>
</dbReference>
<organism evidence="3">
    <name type="scientific">Triticum urartu</name>
    <name type="common">Red wild einkorn</name>
    <name type="synonym">Crithodium urartu</name>
    <dbReference type="NCBI Taxonomy" id="4572"/>
    <lineage>
        <taxon>Eukaryota</taxon>
        <taxon>Viridiplantae</taxon>
        <taxon>Streptophyta</taxon>
        <taxon>Embryophyta</taxon>
        <taxon>Tracheophyta</taxon>
        <taxon>Spermatophyta</taxon>
        <taxon>Magnoliopsida</taxon>
        <taxon>Liliopsida</taxon>
        <taxon>Poales</taxon>
        <taxon>Poaceae</taxon>
        <taxon>BOP clade</taxon>
        <taxon>Pooideae</taxon>
        <taxon>Triticodae</taxon>
        <taxon>Triticeae</taxon>
        <taxon>Triticinae</taxon>
        <taxon>Triticum</taxon>
    </lineage>
</organism>
<dbReference type="PANTHER" id="PTHR38710">
    <property type="entry name" value="WITH PUTATIVE URIDYL PYROPHOSPHORYLASE-RELATED"/>
    <property type="match status" value="1"/>
</dbReference>
<dbReference type="SUPFAM" id="SSF55060">
    <property type="entry name" value="GHMP Kinase, C-terminal domain"/>
    <property type="match status" value="1"/>
</dbReference>
<dbReference type="InterPro" id="IPR036554">
    <property type="entry name" value="GHMP_kinase_C_sf"/>
</dbReference>
<dbReference type="OMA" id="NHMDELG"/>
<evidence type="ECO:0000313" key="3">
    <source>
        <dbReference type="EMBL" id="EMS60120.1"/>
    </source>
</evidence>
<dbReference type="SMR" id="M8A610"/>
<feature type="domain" description="GHMP kinase N-terminal" evidence="1">
    <location>
        <begin position="44"/>
        <end position="123"/>
    </location>
</feature>
<dbReference type="GO" id="GO:0016301">
    <property type="term" value="F:kinase activity"/>
    <property type="evidence" value="ECO:0007669"/>
    <property type="project" value="UniProtKB-KW"/>
</dbReference>
<dbReference type="PRINTS" id="PR00959">
    <property type="entry name" value="MEVGALKINASE"/>
</dbReference>
<dbReference type="Pfam" id="PF00288">
    <property type="entry name" value="GHMP_kinases_N"/>
    <property type="match status" value="1"/>
</dbReference>
<gene>
    <name evidence="3" type="ORF">TRIUR3_02078</name>
</gene>
<name>M8A610_TRIUA</name>
<dbReference type="PANTHER" id="PTHR38710:SF1">
    <property type="entry name" value="WITH PUTATIVE URIDYL PYROPHOSPHORYLASE-RELATED"/>
    <property type="match status" value="1"/>
</dbReference>
<dbReference type="Gene3D" id="3.30.230.120">
    <property type="match status" value="1"/>
</dbReference>
<sequence length="448" mass="49530">MVVVMEKEEMEMERRAYARVGLLGNPSDVYGGRARVFHDHCKHSGIALEDKNFALSYDTNIPRQAGLSGSSAIVCAALSCLLDFYGVRDRIGVEVRPSLILNAEKELGIVAGLQDRVAQVYGGLVYMDFSQEHMDKLGHGVYTPLEVDLLPPLYLIYAENPSDSGKVHSSVRQRWLDGDEFIISSMKEVAQLAYDGHNVLLQKNYTELARLMNKNFDLRRKMFGDDALGEVNIKMVEVARSVGAASKFTGSGGAVVALCPDGDAQAELLKTACQEAGFMVEQIEVAPSALTKEELASLSDYLNPGHDQYVYRHPNGLCVVGLAPAHVALKEEGGITAIDFNVGKTDRSEIKVTGKRKRVIGVDNAQHLQENSALCKVCTKDKTFVVRCCVKGQLLEINDRLMKQPDLLNTSADREGYIAIFMQKPADWLKVKDKFLSFEEYKNLRGIC</sequence>
<dbReference type="InterPro" id="IPR006204">
    <property type="entry name" value="GHMP_kinase_N_dom"/>
</dbReference>
<accession>M8A610</accession>
<dbReference type="InterPro" id="IPR020568">
    <property type="entry name" value="Ribosomal_Su5_D2-typ_SF"/>
</dbReference>